<dbReference type="EMBL" id="AEUN01000046">
    <property type="protein sequence ID" value="EHJ08805.1"/>
    <property type="molecule type" value="Genomic_DNA"/>
</dbReference>
<dbReference type="PROSITE" id="PS51257">
    <property type="entry name" value="PROKAR_LIPOPROTEIN"/>
    <property type="match status" value="1"/>
</dbReference>
<keyword evidence="3" id="KW-1185">Reference proteome</keyword>
<proteinExistence type="predicted"/>
<evidence type="ECO:0000256" key="1">
    <source>
        <dbReference type="SAM" id="MobiDB-lite"/>
    </source>
</evidence>
<feature type="compositionally biased region" description="Basic and acidic residues" evidence="1">
    <location>
        <begin position="24"/>
        <end position="39"/>
    </location>
</feature>
<feature type="compositionally biased region" description="Low complexity" evidence="1">
    <location>
        <begin position="55"/>
        <end position="71"/>
    </location>
</feature>
<evidence type="ECO:0000313" key="2">
    <source>
        <dbReference type="EMBL" id="EHJ08805.1"/>
    </source>
</evidence>
<accession>G5JG92</accession>
<evidence type="ECO:0008006" key="4">
    <source>
        <dbReference type="Google" id="ProtNLM"/>
    </source>
</evidence>
<feature type="region of interest" description="Disordered" evidence="1">
    <location>
        <begin position="24"/>
        <end position="97"/>
    </location>
</feature>
<protein>
    <recommendedName>
        <fullName evidence="4">Lipoprotein</fullName>
    </recommendedName>
</protein>
<evidence type="ECO:0000313" key="3">
    <source>
        <dbReference type="Proteomes" id="UP000005413"/>
    </source>
</evidence>
<sequence length="171" mass="19214">MKIRHLLVAGVSASIILTGCNDKESQTANKHEEHKDNSENKTSNIHKNDKENNDINDNSAMNNNQNSNQNNHVETQAEANQRLQEESRSEHNGLTNSEYAIQSMKNTNNKEYQDYLNAKQAQYNLTHMSPEQKAKGAGGGGAGWNYADENESFEQWKARTDVQKANAGYTE</sequence>
<reference evidence="2 3" key="1">
    <citation type="journal article" date="2012" name="BMC Genomics">
        <title>Comparative genomic analysis of the genus Staphylococcus including Staphylococcus aureus and its newly described sister species Staphylococcus simiae.</title>
        <authorList>
            <person name="Suzuki H."/>
            <person name="Lefebure T."/>
            <person name="Pavinski Bitar P."/>
            <person name="Stanhope M.J."/>
        </authorList>
    </citation>
    <scope>NUCLEOTIDE SEQUENCE [LARGE SCALE GENOMIC DNA]</scope>
    <source>
        <strain evidence="2 3">CCM 7213</strain>
    </source>
</reference>
<dbReference type="Proteomes" id="UP000005413">
    <property type="component" value="Unassembled WGS sequence"/>
</dbReference>
<feature type="compositionally biased region" description="Polar residues" evidence="1">
    <location>
        <begin position="72"/>
        <end position="82"/>
    </location>
</feature>
<organism evidence="2 3">
    <name type="scientific">Staphylococcus simiae CCM 7213 = CCUG 51256</name>
    <dbReference type="NCBI Taxonomy" id="911238"/>
    <lineage>
        <taxon>Bacteria</taxon>
        <taxon>Bacillati</taxon>
        <taxon>Bacillota</taxon>
        <taxon>Bacilli</taxon>
        <taxon>Bacillales</taxon>
        <taxon>Staphylococcaceae</taxon>
        <taxon>Staphylococcus</taxon>
    </lineage>
</organism>
<name>G5JG92_9STAP</name>
<dbReference type="PATRIC" id="fig|911238.3.peg.431"/>
<comment type="caution">
    <text evidence="2">The sequence shown here is derived from an EMBL/GenBank/DDBJ whole genome shotgun (WGS) entry which is preliminary data.</text>
</comment>
<dbReference type="RefSeq" id="WP_002462148.1">
    <property type="nucleotide sequence ID" value="NZ_AEUN01000046.1"/>
</dbReference>
<dbReference type="AlphaFoldDB" id="G5JG92"/>
<gene>
    <name evidence="2" type="ORF">SS7213T_02318</name>
</gene>